<dbReference type="EMBL" id="CAJFCJ010000014">
    <property type="protein sequence ID" value="CAD5121142.1"/>
    <property type="molecule type" value="Genomic_DNA"/>
</dbReference>
<evidence type="ECO:0000313" key="5">
    <source>
        <dbReference type="Proteomes" id="UP000549394"/>
    </source>
</evidence>
<dbReference type="AlphaFoldDB" id="A0A7I8VZ32"/>
<feature type="region of interest" description="Disordered" evidence="3">
    <location>
        <begin position="238"/>
        <end position="263"/>
    </location>
</feature>
<dbReference type="Pfam" id="PF12796">
    <property type="entry name" value="Ank_2"/>
    <property type="match status" value="2"/>
</dbReference>
<dbReference type="SMART" id="SM00248">
    <property type="entry name" value="ANK"/>
    <property type="match status" value="4"/>
</dbReference>
<evidence type="ECO:0000256" key="2">
    <source>
        <dbReference type="ARBA" id="ARBA00023043"/>
    </source>
</evidence>
<sequence length="428" mass="48544">MSCAVTKAFQEKRYKQAGILLELGFDNCYQDEKDGRNVLHKCALVDVNDRREVLNLISILIKRKGSDLVNSRDKFGKTILHLALENEYFSAVKLLLSSDLVDLTVADNNGYTALHLCSERGYTKLTSFIVKRMTKYRLSIDQRTKDKGMTALMLACSKGNFNIAKILYVDGKASTTMRDDVQFQNAKEILETFVGGKCCRDFLEVLEENLKLKQLPMRRCKSARTLYHPQTITATLDCSSSHDKDSNNNCNNRNKTAGTNHVLDRPKTASAAYKRAQFHYVFGLYSDVCSTSYTTAFKVEETFEQIPKKSLTIDKAEKLSSAKMKLQNLIKLKKSNTLFNTVKQLKTRNRSESTRHSSQSSIFSTESAKKHSPNKHNSNHDVVRNIWKKTLSLSSTKSEPIPHTNLLKKIVKLRHTASDDNQADNVFD</sequence>
<keyword evidence="2" id="KW-0040">ANK repeat</keyword>
<dbReference type="Proteomes" id="UP000549394">
    <property type="component" value="Unassembled WGS sequence"/>
</dbReference>
<keyword evidence="5" id="KW-1185">Reference proteome</keyword>
<accession>A0A7I8VZ32</accession>
<dbReference type="InterPro" id="IPR002110">
    <property type="entry name" value="Ankyrin_rpt"/>
</dbReference>
<comment type="caution">
    <text evidence="4">The sequence shown here is derived from an EMBL/GenBank/DDBJ whole genome shotgun (WGS) entry which is preliminary data.</text>
</comment>
<feature type="region of interest" description="Disordered" evidence="3">
    <location>
        <begin position="345"/>
        <end position="379"/>
    </location>
</feature>
<dbReference type="PANTHER" id="PTHR24198">
    <property type="entry name" value="ANKYRIN REPEAT AND PROTEIN KINASE DOMAIN-CONTAINING PROTEIN"/>
    <property type="match status" value="1"/>
</dbReference>
<dbReference type="PANTHER" id="PTHR24198:SF165">
    <property type="entry name" value="ANKYRIN REPEAT-CONTAINING PROTEIN-RELATED"/>
    <property type="match status" value="1"/>
</dbReference>
<protein>
    <submittedName>
        <fullName evidence="4">Uncharacterized protein</fullName>
    </submittedName>
</protein>
<evidence type="ECO:0000256" key="1">
    <source>
        <dbReference type="ARBA" id="ARBA00022737"/>
    </source>
</evidence>
<reference evidence="4 5" key="1">
    <citation type="submission" date="2020-08" db="EMBL/GenBank/DDBJ databases">
        <authorList>
            <person name="Hejnol A."/>
        </authorList>
    </citation>
    <scope>NUCLEOTIDE SEQUENCE [LARGE SCALE GENOMIC DNA]</scope>
</reference>
<keyword evidence="1" id="KW-0677">Repeat</keyword>
<evidence type="ECO:0000256" key="3">
    <source>
        <dbReference type="SAM" id="MobiDB-lite"/>
    </source>
</evidence>
<proteinExistence type="predicted"/>
<dbReference type="OrthoDB" id="5406014at2759"/>
<organism evidence="4 5">
    <name type="scientific">Dimorphilus gyrociliatus</name>
    <dbReference type="NCBI Taxonomy" id="2664684"/>
    <lineage>
        <taxon>Eukaryota</taxon>
        <taxon>Metazoa</taxon>
        <taxon>Spiralia</taxon>
        <taxon>Lophotrochozoa</taxon>
        <taxon>Annelida</taxon>
        <taxon>Polychaeta</taxon>
        <taxon>Polychaeta incertae sedis</taxon>
        <taxon>Dinophilidae</taxon>
        <taxon>Dimorphilus</taxon>
    </lineage>
</organism>
<dbReference type="Gene3D" id="1.25.40.20">
    <property type="entry name" value="Ankyrin repeat-containing domain"/>
    <property type="match status" value="1"/>
</dbReference>
<name>A0A7I8VZ32_9ANNE</name>
<evidence type="ECO:0000313" key="4">
    <source>
        <dbReference type="EMBL" id="CAD5121142.1"/>
    </source>
</evidence>
<gene>
    <name evidence="4" type="ORF">DGYR_LOCUS9133</name>
</gene>
<dbReference type="GO" id="GO:0005737">
    <property type="term" value="C:cytoplasm"/>
    <property type="evidence" value="ECO:0007669"/>
    <property type="project" value="TreeGrafter"/>
</dbReference>
<dbReference type="InterPro" id="IPR036770">
    <property type="entry name" value="Ankyrin_rpt-contain_sf"/>
</dbReference>
<dbReference type="SUPFAM" id="SSF48403">
    <property type="entry name" value="Ankyrin repeat"/>
    <property type="match status" value="1"/>
</dbReference>